<reference evidence="2" key="1">
    <citation type="submission" date="2023-06" db="EMBL/GenBank/DDBJ databases">
        <authorList>
            <consortium name="Lawrence Berkeley National Laboratory"/>
            <person name="Ahrendt S."/>
            <person name="Sahu N."/>
            <person name="Indic B."/>
            <person name="Wong-Bajracharya J."/>
            <person name="Merenyi Z."/>
            <person name="Ke H.-M."/>
            <person name="Monk M."/>
            <person name="Kocsube S."/>
            <person name="Drula E."/>
            <person name="Lipzen A."/>
            <person name="Balint B."/>
            <person name="Henrissat B."/>
            <person name="Andreopoulos B."/>
            <person name="Martin F.M."/>
            <person name="Harder C.B."/>
            <person name="Rigling D."/>
            <person name="Ford K.L."/>
            <person name="Foster G.D."/>
            <person name="Pangilinan J."/>
            <person name="Papanicolaou A."/>
            <person name="Barry K."/>
            <person name="LaButti K."/>
            <person name="Viragh M."/>
            <person name="Koriabine M."/>
            <person name="Yan M."/>
            <person name="Riley R."/>
            <person name="Champramary S."/>
            <person name="Plett K.L."/>
            <person name="Tsai I.J."/>
            <person name="Slot J."/>
            <person name="Sipos G."/>
            <person name="Plett J."/>
            <person name="Nagy L.G."/>
            <person name="Grigoriev I.V."/>
        </authorList>
    </citation>
    <scope>NUCLEOTIDE SEQUENCE</scope>
    <source>
        <strain evidence="2">HWK02</strain>
    </source>
</reference>
<protein>
    <submittedName>
        <fullName evidence="2">Uncharacterized protein</fullName>
    </submittedName>
</protein>
<evidence type="ECO:0000313" key="3">
    <source>
        <dbReference type="Proteomes" id="UP001175228"/>
    </source>
</evidence>
<proteinExistence type="predicted"/>
<keyword evidence="3" id="KW-1185">Reference proteome</keyword>
<feature type="region of interest" description="Disordered" evidence="1">
    <location>
        <begin position="374"/>
        <end position="430"/>
    </location>
</feature>
<evidence type="ECO:0000256" key="1">
    <source>
        <dbReference type="SAM" id="MobiDB-lite"/>
    </source>
</evidence>
<dbReference type="Proteomes" id="UP001175228">
    <property type="component" value="Unassembled WGS sequence"/>
</dbReference>
<sequence length="430" mass="47753">MYQHLFFSTTIMDATLLSNALERMSMEDIVKLKNQALQEENHRLLTIPSVPNTTRSPVLSRDGSGAAAGGSAYDLASNTKMPSLFNDKESQKELEYCAMKMVIFRRIWFERKGLFGIGLELARRKLDAVTLTNAIDMGMERPSLDRILVLRLVLKLYEYLPNEGGWKPLTVKLPQPGFNCHKDLDCWCLLGFKSVGVYDRHPPCLFAGNFKSGATIFRTIYGVRVNSVAIAFATIVTCYLLSGDTDFAAVGKKSSINYMADFKYYVAHLEDQLKKGMTLMHTTVKFYNDHIFPMNRDHRYQVPTTVPKSLNEEEEDFWHEIEALDKEPDFDSDDPAPPITPVVSVHTPSAISSQVDLPAMPATWVTNDSEAQLGMADANDNVRSRAKGKKGKKGKKGSNKAVPMATRVTCGRGGQGGVPAEAEAPVPQAM</sequence>
<accession>A0AA39UPZ2</accession>
<evidence type="ECO:0000313" key="2">
    <source>
        <dbReference type="EMBL" id="KAK0492344.1"/>
    </source>
</evidence>
<dbReference type="AlphaFoldDB" id="A0AA39UPZ2"/>
<dbReference type="EMBL" id="JAUEPU010000030">
    <property type="protein sequence ID" value="KAK0492344.1"/>
    <property type="molecule type" value="Genomic_DNA"/>
</dbReference>
<gene>
    <name evidence="2" type="ORF">EDD18DRAFT_1109093</name>
</gene>
<organism evidence="2 3">
    <name type="scientific">Armillaria luteobubalina</name>
    <dbReference type="NCBI Taxonomy" id="153913"/>
    <lineage>
        <taxon>Eukaryota</taxon>
        <taxon>Fungi</taxon>
        <taxon>Dikarya</taxon>
        <taxon>Basidiomycota</taxon>
        <taxon>Agaricomycotina</taxon>
        <taxon>Agaricomycetes</taxon>
        <taxon>Agaricomycetidae</taxon>
        <taxon>Agaricales</taxon>
        <taxon>Marasmiineae</taxon>
        <taxon>Physalacriaceae</taxon>
        <taxon>Armillaria</taxon>
    </lineage>
</organism>
<name>A0AA39UPZ2_9AGAR</name>
<feature type="compositionally biased region" description="Low complexity" evidence="1">
    <location>
        <begin position="418"/>
        <end position="430"/>
    </location>
</feature>
<comment type="caution">
    <text evidence="2">The sequence shown here is derived from an EMBL/GenBank/DDBJ whole genome shotgun (WGS) entry which is preliminary data.</text>
</comment>
<feature type="compositionally biased region" description="Basic residues" evidence="1">
    <location>
        <begin position="384"/>
        <end position="398"/>
    </location>
</feature>